<dbReference type="AlphaFoldDB" id="A0A6C2TXW5"/>
<proteinExistence type="predicted"/>
<accession>A0A6C2TXW5</accession>
<gene>
    <name evidence="2" type="ORF">PDESU_01063</name>
</gene>
<feature type="region of interest" description="Disordered" evidence="1">
    <location>
        <begin position="39"/>
        <end position="62"/>
    </location>
</feature>
<dbReference type="Proteomes" id="UP000366872">
    <property type="component" value="Unassembled WGS sequence"/>
</dbReference>
<evidence type="ECO:0000313" key="2">
    <source>
        <dbReference type="EMBL" id="VGO12510.1"/>
    </source>
</evidence>
<keyword evidence="3" id="KW-1185">Reference proteome</keyword>
<feature type="compositionally biased region" description="Polar residues" evidence="1">
    <location>
        <begin position="39"/>
        <end position="48"/>
    </location>
</feature>
<name>A0A6C2TXW5_PONDE</name>
<sequence>MVNRFSRQRLSVMVPMRDGVRLSCDIRFPKGLSPSTSPFCKRQSTCSVRSPPKPMLKALRGA</sequence>
<protein>
    <submittedName>
        <fullName evidence="2">Uncharacterized protein</fullName>
    </submittedName>
</protein>
<reference evidence="2 3" key="1">
    <citation type="submission" date="2019-04" db="EMBL/GenBank/DDBJ databases">
        <authorList>
            <person name="Van Vliet M D."/>
        </authorList>
    </citation>
    <scope>NUCLEOTIDE SEQUENCE [LARGE SCALE GENOMIC DNA]</scope>
    <source>
        <strain evidence="2 3">F1</strain>
    </source>
</reference>
<evidence type="ECO:0000313" key="3">
    <source>
        <dbReference type="Proteomes" id="UP000366872"/>
    </source>
</evidence>
<organism evidence="2 3">
    <name type="scientific">Pontiella desulfatans</name>
    <dbReference type="NCBI Taxonomy" id="2750659"/>
    <lineage>
        <taxon>Bacteria</taxon>
        <taxon>Pseudomonadati</taxon>
        <taxon>Kiritimatiellota</taxon>
        <taxon>Kiritimatiellia</taxon>
        <taxon>Kiritimatiellales</taxon>
        <taxon>Pontiellaceae</taxon>
        <taxon>Pontiella</taxon>
    </lineage>
</organism>
<evidence type="ECO:0000256" key="1">
    <source>
        <dbReference type="SAM" id="MobiDB-lite"/>
    </source>
</evidence>
<dbReference type="EMBL" id="CAAHFG010000001">
    <property type="protein sequence ID" value="VGO12510.1"/>
    <property type="molecule type" value="Genomic_DNA"/>
</dbReference>